<dbReference type="InterPro" id="IPR001174">
    <property type="entry name" value="HddA/FKP"/>
</dbReference>
<proteinExistence type="predicted"/>
<evidence type="ECO:0000256" key="3">
    <source>
        <dbReference type="ARBA" id="ARBA00022679"/>
    </source>
</evidence>
<organism evidence="11 12">
    <name type="scientific">Faecalibacter rhinopitheci</name>
    <dbReference type="NCBI Taxonomy" id="2779678"/>
    <lineage>
        <taxon>Bacteria</taxon>
        <taxon>Pseudomonadati</taxon>
        <taxon>Bacteroidota</taxon>
        <taxon>Flavobacteriia</taxon>
        <taxon>Flavobacteriales</taxon>
        <taxon>Weeksellaceae</taxon>
        <taxon>Faecalibacter</taxon>
    </lineage>
</organism>
<keyword evidence="4" id="KW-0547">Nucleotide-binding</keyword>
<sequence>MKNPLFYAKILLFGEYGIIENSKGLTIPYNFYQGALKFELTPESASSNESLRKYAQFLSENFSDQFNTESFIEDVKNGMYFDSNIPQGYGVGSSGALVAAIYNKYSKDKIDIQADLTKDKIAELKLIFGKMESYFHGKSSGIDPLICYMNIPLLIQSKDDISTVGLPAASIDGKGAVFLINSGEPGETAPMVQIFFEKLKGEGFRKTLKEEFIKYNNACIDYFVKGEYNPLFANLQKLSSWAFEHFRPMIPQKLVDAWKTGIDTDTYYLKLCGSGGGGYVLGFTQDYEKAKTHLKDFNTEVIYRF</sequence>
<dbReference type="GO" id="GO:0004496">
    <property type="term" value="F:mevalonate kinase activity"/>
    <property type="evidence" value="ECO:0007669"/>
    <property type="project" value="InterPro"/>
</dbReference>
<dbReference type="PANTHER" id="PTHR43290">
    <property type="entry name" value="MEVALONATE KINASE"/>
    <property type="match status" value="1"/>
</dbReference>
<keyword evidence="2" id="KW-0444">Lipid biosynthesis</keyword>
<dbReference type="InterPro" id="IPR036554">
    <property type="entry name" value="GHMP_kinase_C_sf"/>
</dbReference>
<dbReference type="SUPFAM" id="SSF54211">
    <property type="entry name" value="Ribosomal protein S5 domain 2-like"/>
    <property type="match status" value="1"/>
</dbReference>
<keyword evidence="6" id="KW-0067">ATP-binding</keyword>
<dbReference type="SUPFAM" id="SSF55060">
    <property type="entry name" value="GHMP Kinase, C-terminal domain"/>
    <property type="match status" value="1"/>
</dbReference>
<dbReference type="Pfam" id="PF00288">
    <property type="entry name" value="GHMP_kinases_N"/>
    <property type="match status" value="1"/>
</dbReference>
<keyword evidence="5 11" id="KW-0418">Kinase</keyword>
<dbReference type="GO" id="GO:0019287">
    <property type="term" value="P:isopentenyl diphosphate biosynthetic process, mevalonate pathway"/>
    <property type="evidence" value="ECO:0007669"/>
    <property type="project" value="TreeGrafter"/>
</dbReference>
<dbReference type="PANTHER" id="PTHR43290:SF2">
    <property type="entry name" value="MEVALONATE KINASE"/>
    <property type="match status" value="1"/>
</dbReference>
<evidence type="ECO:0000256" key="1">
    <source>
        <dbReference type="ARBA" id="ARBA00022490"/>
    </source>
</evidence>
<evidence type="ECO:0000259" key="10">
    <source>
        <dbReference type="Pfam" id="PF00288"/>
    </source>
</evidence>
<name>A0A8J7FPB7_9FLAO</name>
<gene>
    <name evidence="11" type="ORF">IM532_05195</name>
</gene>
<keyword evidence="3" id="KW-0808">Transferase</keyword>
<dbReference type="GO" id="GO:0005829">
    <property type="term" value="C:cytosol"/>
    <property type="evidence" value="ECO:0007669"/>
    <property type="project" value="TreeGrafter"/>
</dbReference>
<dbReference type="AlphaFoldDB" id="A0A8J7FPB7"/>
<protein>
    <submittedName>
        <fullName evidence="11">Mevalonate kinase</fullName>
    </submittedName>
</protein>
<keyword evidence="7" id="KW-0460">Magnesium</keyword>
<keyword evidence="1" id="KW-0963">Cytoplasm</keyword>
<evidence type="ECO:0000256" key="5">
    <source>
        <dbReference type="ARBA" id="ARBA00022777"/>
    </source>
</evidence>
<dbReference type="InterPro" id="IPR006204">
    <property type="entry name" value="GHMP_kinase_N_dom"/>
</dbReference>
<comment type="pathway">
    <text evidence="9">Isoprenoid biosynthesis; isopentenyl diphosphate biosynthesis via mevalonate pathway; isopentenyl diphosphate from (R)-mevalonate: step 1/3.</text>
</comment>
<comment type="caution">
    <text evidence="11">The sequence shown here is derived from an EMBL/GenBank/DDBJ whole genome shotgun (WGS) entry which is preliminary data.</text>
</comment>
<dbReference type="PRINTS" id="PR00960">
    <property type="entry name" value="LMBPPROTEIN"/>
</dbReference>
<dbReference type="InterPro" id="IPR020568">
    <property type="entry name" value="Ribosomal_Su5_D2-typ_SF"/>
</dbReference>
<evidence type="ECO:0000313" key="12">
    <source>
        <dbReference type="Proteomes" id="UP000608754"/>
    </source>
</evidence>
<keyword evidence="12" id="KW-1185">Reference proteome</keyword>
<evidence type="ECO:0000256" key="7">
    <source>
        <dbReference type="ARBA" id="ARBA00022842"/>
    </source>
</evidence>
<dbReference type="InterPro" id="IPR014721">
    <property type="entry name" value="Ribsml_uS5_D2-typ_fold_subgr"/>
</dbReference>
<keyword evidence="8" id="KW-0443">Lipid metabolism</keyword>
<dbReference type="RefSeq" id="WP_194182384.1">
    <property type="nucleotide sequence ID" value="NZ_JADGIK010000003.1"/>
</dbReference>
<evidence type="ECO:0000256" key="4">
    <source>
        <dbReference type="ARBA" id="ARBA00022741"/>
    </source>
</evidence>
<feature type="domain" description="GHMP kinase N-terminal" evidence="10">
    <location>
        <begin position="76"/>
        <end position="149"/>
    </location>
</feature>
<dbReference type="InterPro" id="IPR006205">
    <property type="entry name" value="Mev_gal_kin"/>
</dbReference>
<evidence type="ECO:0000256" key="8">
    <source>
        <dbReference type="ARBA" id="ARBA00023098"/>
    </source>
</evidence>
<evidence type="ECO:0000256" key="2">
    <source>
        <dbReference type="ARBA" id="ARBA00022516"/>
    </source>
</evidence>
<reference evidence="11" key="1">
    <citation type="submission" date="2020-10" db="EMBL/GenBank/DDBJ databases">
        <authorList>
            <person name="Lu T."/>
            <person name="Wang Q."/>
            <person name="Han X."/>
        </authorList>
    </citation>
    <scope>NUCLEOTIDE SEQUENCE</scope>
    <source>
        <strain evidence="11">WQ 117</strain>
    </source>
</reference>
<accession>A0A8J7FPB7</accession>
<dbReference type="Gene3D" id="3.30.230.10">
    <property type="match status" value="1"/>
</dbReference>
<dbReference type="Proteomes" id="UP000608754">
    <property type="component" value="Unassembled WGS sequence"/>
</dbReference>
<dbReference type="EMBL" id="JADGIK010000003">
    <property type="protein sequence ID" value="MBF0596849.1"/>
    <property type="molecule type" value="Genomic_DNA"/>
</dbReference>
<evidence type="ECO:0000256" key="6">
    <source>
        <dbReference type="ARBA" id="ARBA00022840"/>
    </source>
</evidence>
<dbReference type="GO" id="GO:0005524">
    <property type="term" value="F:ATP binding"/>
    <property type="evidence" value="ECO:0007669"/>
    <property type="project" value="UniProtKB-KW"/>
</dbReference>
<evidence type="ECO:0000313" key="11">
    <source>
        <dbReference type="EMBL" id="MBF0596849.1"/>
    </source>
</evidence>
<evidence type="ECO:0000256" key="9">
    <source>
        <dbReference type="ARBA" id="ARBA00029438"/>
    </source>
</evidence>